<dbReference type="AlphaFoldDB" id="A0A7M1SPR0"/>
<reference evidence="1 2" key="1">
    <citation type="submission" date="2020-10" db="EMBL/GenBank/DDBJ databases">
        <title>Haloactinobacterium sp. RN3S43, a bacterium isolated from saline soil.</title>
        <authorList>
            <person name="Sun J.-Q."/>
        </authorList>
    </citation>
    <scope>NUCLEOTIDE SEQUENCE [LARGE SCALE GENOMIC DNA]</scope>
    <source>
        <strain evidence="1 2">RN3S43</strain>
    </source>
</reference>
<accession>A0A7M1SPR0</accession>
<dbReference type="InterPro" id="IPR025447">
    <property type="entry name" value="DUF4192"/>
</dbReference>
<keyword evidence="2" id="KW-1185">Reference proteome</keyword>
<dbReference type="KEGG" id="halt:IM660_10600"/>
<dbReference type="EMBL" id="CP063169">
    <property type="protein sequence ID" value="QOR69177.1"/>
    <property type="molecule type" value="Genomic_DNA"/>
</dbReference>
<evidence type="ECO:0000313" key="1">
    <source>
        <dbReference type="EMBL" id="QOR69177.1"/>
    </source>
</evidence>
<dbReference type="RefSeq" id="WP_193495356.1">
    <property type="nucleotide sequence ID" value="NZ_CP063169.1"/>
</dbReference>
<dbReference type="Proteomes" id="UP000593758">
    <property type="component" value="Chromosome"/>
</dbReference>
<dbReference type="Pfam" id="PF13830">
    <property type="entry name" value="DUF4192"/>
    <property type="match status" value="1"/>
</dbReference>
<organism evidence="1 2">
    <name type="scientific">Ruania alkalisoli</name>
    <dbReference type="NCBI Taxonomy" id="2779775"/>
    <lineage>
        <taxon>Bacteria</taxon>
        <taxon>Bacillati</taxon>
        <taxon>Actinomycetota</taxon>
        <taxon>Actinomycetes</taxon>
        <taxon>Micrococcales</taxon>
        <taxon>Ruaniaceae</taxon>
        <taxon>Ruania</taxon>
    </lineage>
</organism>
<name>A0A7M1SPR0_9MICO</name>
<evidence type="ECO:0000313" key="2">
    <source>
        <dbReference type="Proteomes" id="UP000593758"/>
    </source>
</evidence>
<sequence>MKLSVHSPDELAAALPHLLGFKPEESVVFVPMSAALPIARIDLPTTPKGRDAAWEAIRSPLGRYARPGASLGIVCVTADREEADRVVQDFAARLDTIGIDTALMLWANDSEWHDYYLGESGHQTEAAREYVAAEMAPTDRPRPAASRASLASSLVGDREPVAELLPEAREAAETTTPRAEAKWAVGRLKKFHADSRPLSDRDAARLLVAVETIPIRDRLWDDMTTDNAGSHVSLWTNLTRRAPDEVRSAPASLLGLASWLSGDGAKALCAVEQVPRDSRYPLAGLVAAVVESAMHPRE</sequence>
<proteinExistence type="predicted"/>
<gene>
    <name evidence="1" type="ORF">IM660_10600</name>
</gene>
<protein>
    <submittedName>
        <fullName evidence="1">DUF4192 domain-containing protein</fullName>
    </submittedName>
</protein>